<feature type="compositionally biased region" description="Basic and acidic residues" evidence="1">
    <location>
        <begin position="1"/>
        <end position="23"/>
    </location>
</feature>
<dbReference type="GeneID" id="91099249"/>
<dbReference type="KEGG" id="ker:91099249"/>
<gene>
    <name evidence="2" type="ORF">V865_000445</name>
</gene>
<accession>A0AAX4K7D8</accession>
<evidence type="ECO:0000313" key="3">
    <source>
        <dbReference type="Proteomes" id="UP001358614"/>
    </source>
</evidence>
<proteinExistence type="predicted"/>
<dbReference type="AlphaFoldDB" id="A0AAX4K7D8"/>
<feature type="compositionally biased region" description="Polar residues" evidence="1">
    <location>
        <begin position="50"/>
        <end position="74"/>
    </location>
</feature>
<evidence type="ECO:0000313" key="2">
    <source>
        <dbReference type="EMBL" id="WWD02406.1"/>
    </source>
</evidence>
<sequence>MTLLDAFDRSSLKAQHDAAKSSGDESSIADTGKRCELVLKALLRCYAPESNGQSSNTGATIRYNQAGGSSSKEG</sequence>
<protein>
    <submittedName>
        <fullName evidence="2">Uncharacterized protein</fullName>
    </submittedName>
</protein>
<reference evidence="2 3" key="1">
    <citation type="submission" date="2024-01" db="EMBL/GenBank/DDBJ databases">
        <title>Comparative genomics of Cryptococcus and Kwoniella reveals pathogenesis evolution and contrasting modes of karyotype evolution via chromosome fusion or intercentromeric recombination.</title>
        <authorList>
            <person name="Coelho M.A."/>
            <person name="David-Palma M."/>
            <person name="Shea T."/>
            <person name="Bowers K."/>
            <person name="McGinley-Smith S."/>
            <person name="Mohammad A.W."/>
            <person name="Gnirke A."/>
            <person name="Yurkov A.M."/>
            <person name="Nowrousian M."/>
            <person name="Sun S."/>
            <person name="Cuomo C.A."/>
            <person name="Heitman J."/>
        </authorList>
    </citation>
    <scope>NUCLEOTIDE SEQUENCE [LARGE SCALE GENOMIC DNA]</scope>
    <source>
        <strain evidence="2 3">PYCC6329</strain>
    </source>
</reference>
<dbReference type="Proteomes" id="UP001358614">
    <property type="component" value="Chromosome 1"/>
</dbReference>
<dbReference type="RefSeq" id="XP_066080373.1">
    <property type="nucleotide sequence ID" value="XM_066224276.1"/>
</dbReference>
<name>A0AAX4K7D8_9TREE</name>
<evidence type="ECO:0000256" key="1">
    <source>
        <dbReference type="SAM" id="MobiDB-lite"/>
    </source>
</evidence>
<feature type="region of interest" description="Disordered" evidence="1">
    <location>
        <begin position="49"/>
        <end position="74"/>
    </location>
</feature>
<dbReference type="EMBL" id="CP144089">
    <property type="protein sequence ID" value="WWD02406.1"/>
    <property type="molecule type" value="Genomic_DNA"/>
</dbReference>
<feature type="region of interest" description="Disordered" evidence="1">
    <location>
        <begin position="1"/>
        <end position="29"/>
    </location>
</feature>
<keyword evidence="3" id="KW-1185">Reference proteome</keyword>
<organism evidence="2 3">
    <name type="scientific">Kwoniella europaea PYCC6329</name>
    <dbReference type="NCBI Taxonomy" id="1423913"/>
    <lineage>
        <taxon>Eukaryota</taxon>
        <taxon>Fungi</taxon>
        <taxon>Dikarya</taxon>
        <taxon>Basidiomycota</taxon>
        <taxon>Agaricomycotina</taxon>
        <taxon>Tremellomycetes</taxon>
        <taxon>Tremellales</taxon>
        <taxon>Cryptococcaceae</taxon>
        <taxon>Kwoniella</taxon>
    </lineage>
</organism>